<evidence type="ECO:0000256" key="6">
    <source>
        <dbReference type="ARBA" id="ARBA00022505"/>
    </source>
</evidence>
<dbReference type="PIRSF" id="PIRSF000127">
    <property type="entry name" value="Xanthine_DH"/>
    <property type="match status" value="1"/>
</dbReference>
<dbReference type="EMBL" id="OU963897">
    <property type="protein sequence ID" value="CAH0405286.1"/>
    <property type="molecule type" value="Genomic_DNA"/>
</dbReference>
<evidence type="ECO:0000256" key="11">
    <source>
        <dbReference type="ARBA" id="ARBA00023002"/>
    </source>
</evidence>
<dbReference type="Gene3D" id="3.30.365.10">
    <property type="entry name" value="Aldehyde oxidase/xanthine dehydrogenase, molybdopterin binding domain"/>
    <property type="match status" value="4"/>
</dbReference>
<dbReference type="InterPro" id="IPR036683">
    <property type="entry name" value="CO_DH_flav_C_dom_sf"/>
</dbReference>
<dbReference type="SUPFAM" id="SSF47741">
    <property type="entry name" value="CO dehydrogenase ISP C-domain like"/>
    <property type="match status" value="1"/>
</dbReference>
<dbReference type="InterPro" id="IPR001041">
    <property type="entry name" value="2Fe-2S_ferredoxin-type"/>
</dbReference>
<dbReference type="CDD" id="cd00207">
    <property type="entry name" value="fer2"/>
    <property type="match status" value="1"/>
</dbReference>
<keyword evidence="7" id="KW-0285">Flavoprotein</keyword>
<feature type="domain" description="2Fe-2S ferredoxin-type" evidence="15">
    <location>
        <begin position="2"/>
        <end position="90"/>
    </location>
</feature>
<gene>
    <name evidence="17" type="ORF">CHILSU_LOCUS8645</name>
</gene>
<dbReference type="InterPro" id="IPR012675">
    <property type="entry name" value="Beta-grasp_dom_sf"/>
</dbReference>
<dbReference type="SUPFAM" id="SSF56003">
    <property type="entry name" value="Molybdenum cofactor-binding domain"/>
    <property type="match status" value="1"/>
</dbReference>
<keyword evidence="12" id="KW-0408">Iron</keyword>
<dbReference type="PROSITE" id="PS51085">
    <property type="entry name" value="2FE2S_FER_2"/>
    <property type="match status" value="1"/>
</dbReference>
<dbReference type="InterPro" id="IPR036318">
    <property type="entry name" value="FAD-bd_PCMH-like_sf"/>
</dbReference>
<dbReference type="SUPFAM" id="SSF54292">
    <property type="entry name" value="2Fe-2S ferredoxin-like"/>
    <property type="match status" value="1"/>
</dbReference>
<dbReference type="SMART" id="SM01092">
    <property type="entry name" value="CO_deh_flav_C"/>
    <property type="match status" value="1"/>
</dbReference>
<dbReference type="Gene3D" id="3.90.1170.50">
    <property type="entry name" value="Aldehyde oxidase/xanthine dehydrogenase, a/b hammerhead"/>
    <property type="match status" value="1"/>
</dbReference>
<dbReference type="Pfam" id="PF02738">
    <property type="entry name" value="MoCoBD_1"/>
    <property type="match status" value="1"/>
</dbReference>
<evidence type="ECO:0000256" key="3">
    <source>
        <dbReference type="ARBA" id="ARBA00004275"/>
    </source>
</evidence>
<dbReference type="Proteomes" id="UP001153292">
    <property type="component" value="Chromosome 4"/>
</dbReference>
<keyword evidence="14" id="KW-0576">Peroxisome</keyword>
<evidence type="ECO:0000256" key="5">
    <source>
        <dbReference type="ARBA" id="ARBA00011738"/>
    </source>
</evidence>
<dbReference type="InterPro" id="IPR016169">
    <property type="entry name" value="FAD-bd_PCMH_sub2"/>
</dbReference>
<dbReference type="Pfam" id="PF00111">
    <property type="entry name" value="Fer2"/>
    <property type="match status" value="1"/>
</dbReference>
<comment type="subcellular location">
    <subcellularLocation>
        <location evidence="3">Peroxisome</location>
    </subcellularLocation>
</comment>
<reference evidence="17" key="1">
    <citation type="submission" date="2021-12" db="EMBL/GenBank/DDBJ databases">
        <authorList>
            <person name="King R."/>
        </authorList>
    </citation>
    <scope>NUCLEOTIDE SEQUENCE</scope>
</reference>
<proteinExistence type="inferred from homology"/>
<dbReference type="SUPFAM" id="SSF55447">
    <property type="entry name" value="CO dehydrogenase flavoprotein C-terminal domain-like"/>
    <property type="match status" value="1"/>
</dbReference>
<evidence type="ECO:0000256" key="13">
    <source>
        <dbReference type="ARBA" id="ARBA00023014"/>
    </source>
</evidence>
<dbReference type="Gene3D" id="1.10.150.120">
    <property type="entry name" value="[2Fe-2S]-binding domain"/>
    <property type="match status" value="1"/>
</dbReference>
<evidence type="ECO:0008006" key="19">
    <source>
        <dbReference type="Google" id="ProtNLM"/>
    </source>
</evidence>
<dbReference type="Pfam" id="PF01315">
    <property type="entry name" value="Ald_Xan_dh_C"/>
    <property type="match status" value="1"/>
</dbReference>
<comment type="cofactor">
    <cofactor evidence="1">
        <name>Mo-molybdopterin</name>
        <dbReference type="ChEBI" id="CHEBI:71302"/>
    </cofactor>
</comment>
<dbReference type="InterPro" id="IPR036010">
    <property type="entry name" value="2Fe-2S_ferredoxin-like_sf"/>
</dbReference>
<dbReference type="InterPro" id="IPR006058">
    <property type="entry name" value="2Fe2S_fd_BS"/>
</dbReference>
<keyword evidence="6" id="KW-0500">Molybdenum</keyword>
<dbReference type="InterPro" id="IPR002888">
    <property type="entry name" value="2Fe-2S-bd"/>
</dbReference>
<dbReference type="SUPFAM" id="SSF54665">
    <property type="entry name" value="CO dehydrogenase molybdoprotein N-domain-like"/>
    <property type="match status" value="1"/>
</dbReference>
<evidence type="ECO:0000256" key="9">
    <source>
        <dbReference type="ARBA" id="ARBA00022723"/>
    </source>
</evidence>
<evidence type="ECO:0000256" key="1">
    <source>
        <dbReference type="ARBA" id="ARBA00001924"/>
    </source>
</evidence>
<dbReference type="InterPro" id="IPR008274">
    <property type="entry name" value="AldOxase/xan_DH_MoCoBD1"/>
</dbReference>
<dbReference type="Pfam" id="PF01799">
    <property type="entry name" value="Fer2_2"/>
    <property type="match status" value="1"/>
</dbReference>
<evidence type="ECO:0000259" key="15">
    <source>
        <dbReference type="PROSITE" id="PS51085"/>
    </source>
</evidence>
<dbReference type="InterPro" id="IPR002346">
    <property type="entry name" value="Mopterin_DH_FAD-bd"/>
</dbReference>
<evidence type="ECO:0000259" key="16">
    <source>
        <dbReference type="PROSITE" id="PS51387"/>
    </source>
</evidence>
<dbReference type="Gene3D" id="3.30.390.50">
    <property type="entry name" value="CO dehydrogenase flavoprotein, C-terminal domain"/>
    <property type="match status" value="1"/>
</dbReference>
<dbReference type="InterPro" id="IPR036856">
    <property type="entry name" value="Ald_Oxase/Xan_DH_a/b_sf"/>
</dbReference>
<evidence type="ECO:0000256" key="14">
    <source>
        <dbReference type="ARBA" id="ARBA00023140"/>
    </source>
</evidence>
<dbReference type="PROSITE" id="PS51387">
    <property type="entry name" value="FAD_PCMH"/>
    <property type="match status" value="1"/>
</dbReference>
<evidence type="ECO:0000256" key="12">
    <source>
        <dbReference type="ARBA" id="ARBA00023004"/>
    </source>
</evidence>
<dbReference type="InterPro" id="IPR016208">
    <property type="entry name" value="Ald_Oxase/xanthine_DH-like"/>
</dbReference>
<keyword evidence="10" id="KW-0274">FAD</keyword>
<dbReference type="Pfam" id="PF03450">
    <property type="entry name" value="CO_deh_flav_C"/>
    <property type="match status" value="1"/>
</dbReference>
<accession>A0ABN8BCM5</accession>
<dbReference type="SMART" id="SM01008">
    <property type="entry name" value="Ald_Xan_dh_C"/>
    <property type="match status" value="1"/>
</dbReference>
<dbReference type="InterPro" id="IPR036884">
    <property type="entry name" value="2Fe-2S-bd_dom_sf"/>
</dbReference>
<keyword evidence="9" id="KW-0479">Metal-binding</keyword>
<protein>
    <recommendedName>
        <fullName evidence="19">FAD-binding PCMH-type domain-containing protein</fullName>
    </recommendedName>
</protein>
<dbReference type="InterPro" id="IPR016166">
    <property type="entry name" value="FAD-bd_PCMH"/>
</dbReference>
<dbReference type="InterPro" id="IPR000674">
    <property type="entry name" value="Ald_Oxase/Xan_DH_a/b"/>
</dbReference>
<evidence type="ECO:0000256" key="10">
    <source>
        <dbReference type="ARBA" id="ARBA00022827"/>
    </source>
</evidence>
<sequence>MDRIYFKINGKKFSAGGEFHADTSLMDFIREHAELRGTKYMCKEGGCGACVVNVRLAHPTTNEIVSFAVNSCLVTIMSCNNWDITTVEGIGNRKEGYHIIQKRLNHFFGSQCGHCSPGFVMNMYSLLNGSDHHLTEKEIEKAFGSNLCRCTGYRPILEAFKSLAIDVNQDLLRKVKDIEDIDQNLCPKSGKNCDGSCSKNESQEWCLVNVKSDGNNLTLPRKISLADGKLWVAAFDIKSIFDVLDENGYDSYMLVAGNTAKGVRPIISYPKVLIDVSNVKELTGHYLDVNLVLGGNVTLSDAMSVFKQLSKAKGEEFWYLEVLHDHMEEVAHIPVRNIGTLAGNLVLKHNHPDFQSDIFLLLDCVGAYITLVDRKQHQIELSMEEFLKTDITGKVLTNIKLPPISKSHKLVTYKITPREQNAHAEVNGAFLFQFDFESNKLIKTSIVYGGIAPDFTHAHKTEKYLIGRNIFNNEELQSSISVLKSEIRPVENPPEPSASFRKKLAISLFYKCVLRMCPHDILSSFYKSGATSSKEDRPPVSHSYQEYDTNKKEFPITQPLLKKEGMIQCAGEAVYTEDMPAMKNEVFSAFVLSHVVSADIESIDESEALKLDGVVAVLTSKDIPGLNHVMRIGFIGATEQEEILASNKVRFYNQPVALVVAITQAIADRASNFVKVNYKHVSKEPPVLTIEDAIKSPKLENRLLPSTGINPTDRGANIQKVIKGNFYSPLQYHFMMELHTAVTVPVDEGLEVYNSTQHVDVAQAVIADMLDVPESTIIVKNRRCGGGFGCKISRGNFVACATALVAKTLNRPCRMAMRLPDIMRAIGKRCNTRLDYEVGVDDKGEIQYMDAVLYVNDGITRNENQNVLSISAFKNCYDTRRWTVRSFSVVTDMASNCYMRAPGGFEGIAASEHIMERIAFELKRDPILVRMANYRKEDNDLPLLLPIFQERVDYDKRQKFIENFNSHNRWKKRSLKFVNMSFPTAYLGNYLALVSVYHGDGSVAVCIGGTEIGQGVYTRIAQVVAKEFNIPVEIVSVLPTQNFATPNNYATGSSITTECCAYSVIRSCQEIKARLEPVRVAMPTATWKELVFAADQQGINLQANYLTSQNDPRLVNYSIFGMATVEVEVDLLTGTKWIVRADVFEDAGQSINPVLDVGQVEGAFIQSLSAWTLEEIKIDKHTGELLTNRSWNYKIYGAKDIPHDFRVYLRRNTYNPVGILGSKAVGEPPTCMSYVIVESLRAAIQASRFDSGYDTDKYLYLDVPVTNEHVVEAAEVKIKELLIN</sequence>
<dbReference type="SUPFAM" id="SSF56176">
    <property type="entry name" value="FAD-binding/transporter-associated domain-like"/>
    <property type="match status" value="1"/>
</dbReference>
<evidence type="ECO:0000256" key="7">
    <source>
        <dbReference type="ARBA" id="ARBA00022630"/>
    </source>
</evidence>
<name>A0ABN8BCM5_CHISP</name>
<dbReference type="PANTHER" id="PTHR11908">
    <property type="entry name" value="XANTHINE DEHYDROGENASE"/>
    <property type="match status" value="1"/>
</dbReference>
<comment type="subunit">
    <text evidence="5">Homodimer.</text>
</comment>
<comment type="similarity">
    <text evidence="4">Belongs to the xanthine dehydrogenase family.</text>
</comment>
<evidence type="ECO:0000256" key="4">
    <source>
        <dbReference type="ARBA" id="ARBA00006849"/>
    </source>
</evidence>
<dbReference type="Gene3D" id="3.10.20.30">
    <property type="match status" value="1"/>
</dbReference>
<evidence type="ECO:0000313" key="17">
    <source>
        <dbReference type="EMBL" id="CAH0405286.1"/>
    </source>
</evidence>
<keyword evidence="11" id="KW-0560">Oxidoreductase</keyword>
<dbReference type="InterPro" id="IPR005107">
    <property type="entry name" value="CO_DH_flav_C"/>
</dbReference>
<evidence type="ECO:0000256" key="2">
    <source>
        <dbReference type="ARBA" id="ARBA00001974"/>
    </source>
</evidence>
<dbReference type="InterPro" id="IPR037165">
    <property type="entry name" value="AldOxase/xan_DH_Mopterin-bd_sf"/>
</dbReference>
<keyword evidence="8" id="KW-0001">2Fe-2S</keyword>
<keyword evidence="18" id="KW-1185">Reference proteome</keyword>
<keyword evidence="13" id="KW-0411">Iron-sulfur</keyword>
<evidence type="ECO:0000313" key="18">
    <source>
        <dbReference type="Proteomes" id="UP001153292"/>
    </source>
</evidence>
<dbReference type="PANTHER" id="PTHR11908:SF132">
    <property type="entry name" value="ALDEHYDE OXIDASE 1-RELATED"/>
    <property type="match status" value="1"/>
</dbReference>
<dbReference type="Pfam" id="PF00941">
    <property type="entry name" value="FAD_binding_5"/>
    <property type="match status" value="1"/>
</dbReference>
<organism evidence="17 18">
    <name type="scientific">Chilo suppressalis</name>
    <name type="common">Asiatic rice borer moth</name>
    <dbReference type="NCBI Taxonomy" id="168631"/>
    <lineage>
        <taxon>Eukaryota</taxon>
        <taxon>Metazoa</taxon>
        <taxon>Ecdysozoa</taxon>
        <taxon>Arthropoda</taxon>
        <taxon>Hexapoda</taxon>
        <taxon>Insecta</taxon>
        <taxon>Pterygota</taxon>
        <taxon>Neoptera</taxon>
        <taxon>Endopterygota</taxon>
        <taxon>Lepidoptera</taxon>
        <taxon>Glossata</taxon>
        <taxon>Ditrysia</taxon>
        <taxon>Pyraloidea</taxon>
        <taxon>Crambidae</taxon>
        <taxon>Crambinae</taxon>
        <taxon>Chilo</taxon>
    </lineage>
</organism>
<feature type="domain" description="FAD-binding PCMH-type" evidence="16">
    <location>
        <begin position="224"/>
        <end position="406"/>
    </location>
</feature>
<dbReference type="Gene3D" id="3.30.465.10">
    <property type="match status" value="1"/>
</dbReference>
<dbReference type="PROSITE" id="PS00197">
    <property type="entry name" value="2FE2S_FER_1"/>
    <property type="match status" value="1"/>
</dbReference>
<evidence type="ECO:0000256" key="8">
    <source>
        <dbReference type="ARBA" id="ARBA00022714"/>
    </source>
</evidence>
<comment type="cofactor">
    <cofactor evidence="2">
        <name>FAD</name>
        <dbReference type="ChEBI" id="CHEBI:57692"/>
    </cofactor>
</comment>
<dbReference type="InterPro" id="IPR046867">
    <property type="entry name" value="AldOxase/xan_DH_MoCoBD2"/>
</dbReference>
<dbReference type="Pfam" id="PF20256">
    <property type="entry name" value="MoCoBD_2"/>
    <property type="match status" value="1"/>
</dbReference>